<dbReference type="FunFam" id="3.40.1160.10:FF:000027">
    <property type="entry name" value="Aspartokinase"/>
    <property type="match status" value="1"/>
</dbReference>
<feature type="binding site" evidence="13">
    <location>
        <position position="49"/>
    </location>
    <ligand>
        <name>substrate</name>
    </ligand>
</feature>
<evidence type="ECO:0000256" key="9">
    <source>
        <dbReference type="ARBA" id="ARBA00022840"/>
    </source>
</evidence>
<dbReference type="GO" id="GO:0005524">
    <property type="term" value="F:ATP binding"/>
    <property type="evidence" value="ECO:0007669"/>
    <property type="project" value="UniProtKB-KW"/>
</dbReference>
<evidence type="ECO:0000256" key="3">
    <source>
        <dbReference type="ARBA" id="ARBA00004986"/>
    </source>
</evidence>
<dbReference type="InterPro" id="IPR036393">
    <property type="entry name" value="AceGlu_kinase-like_sf"/>
</dbReference>
<dbReference type="Pfam" id="PF00696">
    <property type="entry name" value="AA_kinase"/>
    <property type="match status" value="1"/>
</dbReference>
<feature type="binding site" evidence="13">
    <location>
        <position position="120"/>
    </location>
    <ligand>
        <name>substrate</name>
    </ligand>
</feature>
<comment type="catalytic activity">
    <reaction evidence="12 14">
        <text>L-aspartate + ATP = 4-phospho-L-aspartate + ADP</text>
        <dbReference type="Rhea" id="RHEA:23776"/>
        <dbReference type="ChEBI" id="CHEBI:29991"/>
        <dbReference type="ChEBI" id="CHEBI:30616"/>
        <dbReference type="ChEBI" id="CHEBI:57535"/>
        <dbReference type="ChEBI" id="CHEBI:456216"/>
        <dbReference type="EC" id="2.7.2.4"/>
    </reaction>
</comment>
<dbReference type="UniPathway" id="UPA00051">
    <property type="reaction ID" value="UER00462"/>
</dbReference>
<dbReference type="CDD" id="cd04911">
    <property type="entry name" value="ACT_AKiii-YclM-BS_1"/>
    <property type="match status" value="1"/>
</dbReference>
<evidence type="ECO:0000256" key="5">
    <source>
        <dbReference type="ARBA" id="ARBA00010122"/>
    </source>
</evidence>
<evidence type="ECO:0000256" key="7">
    <source>
        <dbReference type="ARBA" id="ARBA00022741"/>
    </source>
</evidence>
<keyword evidence="9 13" id="KW-0067">ATP-binding</keyword>
<dbReference type="GO" id="GO:0009089">
    <property type="term" value="P:lysine biosynthetic process via diaminopimelate"/>
    <property type="evidence" value="ECO:0007669"/>
    <property type="project" value="UniProtKB-UniPathway"/>
</dbReference>
<dbReference type="eggNOG" id="COG0527">
    <property type="taxonomic scope" value="Bacteria"/>
</dbReference>
<dbReference type="EC" id="2.7.2.4" evidence="14"/>
<evidence type="ECO:0000313" key="18">
    <source>
        <dbReference type="EMBL" id="GAD45113.1"/>
    </source>
</evidence>
<evidence type="ECO:0000313" key="17">
    <source>
        <dbReference type="EMBL" id="EGV10649.1"/>
    </source>
</evidence>
<keyword evidence="6 14" id="KW-0808">Transferase</keyword>
<dbReference type="UniPathway" id="UPA00050">
    <property type="reaction ID" value="UER00461"/>
</dbReference>
<dbReference type="GO" id="GO:0019877">
    <property type="term" value="P:diaminopimelate biosynthetic process"/>
    <property type="evidence" value="ECO:0007669"/>
    <property type="project" value="UniProtKB-KW"/>
</dbReference>
<dbReference type="InterPro" id="IPR001341">
    <property type="entry name" value="Asp_kinase"/>
</dbReference>
<dbReference type="PANTHER" id="PTHR21499:SF67">
    <property type="entry name" value="ASPARTOKINASE 3"/>
    <property type="match status" value="1"/>
</dbReference>
<dbReference type="SUPFAM" id="SSF53633">
    <property type="entry name" value="Carbamate kinase-like"/>
    <property type="match status" value="1"/>
</dbReference>
<dbReference type="Proteomes" id="UP000003287">
    <property type="component" value="Unassembled WGS sequence"/>
</dbReference>
<evidence type="ECO:0000313" key="19">
    <source>
        <dbReference type="Proteomes" id="UP000003287"/>
    </source>
</evidence>
<evidence type="ECO:0000256" key="15">
    <source>
        <dbReference type="RuleBase" id="RU004249"/>
    </source>
</evidence>
<reference evidence="17 19" key="1">
    <citation type="submission" date="2011-06" db="EMBL/GenBank/DDBJ databases">
        <authorList>
            <person name="Harkins D.M."/>
            <person name="Madupu R."/>
            <person name="Durkin A.S."/>
            <person name="Torralba M."/>
            <person name="Methe B."/>
            <person name="Sutton G.G."/>
            <person name="Nelson K.E."/>
        </authorList>
    </citation>
    <scope>NUCLEOTIDE SEQUENCE [LARGE SCALE GENOMIC DNA]</scope>
    <source>
        <strain evidence="17 19">SK1060</strain>
    </source>
</reference>
<keyword evidence="15" id="KW-0028">Amino-acid biosynthesis</keyword>
<feature type="domain" description="ACT" evidence="16">
    <location>
        <begin position="389"/>
        <end position="452"/>
    </location>
</feature>
<dbReference type="GO" id="GO:0009088">
    <property type="term" value="P:threonine biosynthetic process"/>
    <property type="evidence" value="ECO:0007669"/>
    <property type="project" value="UniProtKB-UniPathway"/>
</dbReference>
<dbReference type="Proteomes" id="UP000016985">
    <property type="component" value="Unassembled WGS sequence"/>
</dbReference>
<dbReference type="UniPathway" id="UPA00034">
    <property type="reaction ID" value="UER00015"/>
</dbReference>
<proteinExistence type="inferred from homology"/>
<evidence type="ECO:0000259" key="16">
    <source>
        <dbReference type="PROSITE" id="PS51671"/>
    </source>
</evidence>
<dbReference type="Gene3D" id="1.20.120.1320">
    <property type="entry name" value="Aspartokinase, catalytic domain"/>
    <property type="match status" value="1"/>
</dbReference>
<dbReference type="InterPro" id="IPR002912">
    <property type="entry name" value="ACT_dom"/>
</dbReference>
<name>F9P403_STRCV</name>
<dbReference type="PIRSF" id="PIRSF000726">
    <property type="entry name" value="Asp_kin"/>
    <property type="match status" value="1"/>
</dbReference>
<organism evidence="17 19">
    <name type="scientific">Streptococcus constellatus subsp. pharyngis SK1060 = CCUG 46377</name>
    <dbReference type="NCBI Taxonomy" id="1035184"/>
    <lineage>
        <taxon>Bacteria</taxon>
        <taxon>Bacillati</taxon>
        <taxon>Bacillota</taxon>
        <taxon>Bacilli</taxon>
        <taxon>Lactobacillales</taxon>
        <taxon>Streptococcaceae</taxon>
        <taxon>Streptococcus</taxon>
        <taxon>Streptococcus anginosus group</taxon>
    </lineage>
</organism>
<dbReference type="InterPro" id="IPR005260">
    <property type="entry name" value="Asp_kin_monofn"/>
</dbReference>
<dbReference type="Gene3D" id="3.40.1160.10">
    <property type="entry name" value="Acetylglutamate kinase-like"/>
    <property type="match status" value="1"/>
</dbReference>
<dbReference type="InterPro" id="IPR042199">
    <property type="entry name" value="AsparK_Bifunc_asparK/hSer_DH"/>
</dbReference>
<dbReference type="CDD" id="cd04916">
    <property type="entry name" value="ACT_AKiii-YclM-BS_2"/>
    <property type="match status" value="1"/>
</dbReference>
<comment type="pathway">
    <text evidence="4 15">Amino-acid biosynthesis; L-threonine biosynthesis; L-threonine from L-aspartate: step 1/5.</text>
</comment>
<dbReference type="CDD" id="cd04245">
    <property type="entry name" value="AAK_AKiii-YclM-BS"/>
    <property type="match status" value="1"/>
</dbReference>
<comment type="pathway">
    <text evidence="3 15">Amino-acid biosynthesis; L-methionine biosynthesis via de novo pathway; L-homoserine from L-aspartate: step 1/3.</text>
</comment>
<keyword evidence="8 14" id="KW-0418">Kinase</keyword>
<evidence type="ECO:0000256" key="11">
    <source>
        <dbReference type="ARBA" id="ARBA00023154"/>
    </source>
</evidence>
<keyword evidence="10" id="KW-0220">Diaminopimelate biosynthesis</keyword>
<dbReference type="GO" id="GO:0009090">
    <property type="term" value="P:homoserine biosynthetic process"/>
    <property type="evidence" value="ECO:0007669"/>
    <property type="project" value="TreeGrafter"/>
</dbReference>
<dbReference type="Pfam" id="PF22468">
    <property type="entry name" value="ACT_9"/>
    <property type="match status" value="1"/>
</dbReference>
<dbReference type="AlphaFoldDB" id="F9P403"/>
<evidence type="ECO:0000256" key="13">
    <source>
        <dbReference type="PIRSR" id="PIRSR000726-1"/>
    </source>
</evidence>
<dbReference type="PANTHER" id="PTHR21499">
    <property type="entry name" value="ASPARTATE KINASE"/>
    <property type="match status" value="1"/>
</dbReference>
<evidence type="ECO:0000256" key="10">
    <source>
        <dbReference type="ARBA" id="ARBA00022915"/>
    </source>
</evidence>
<comment type="pathway">
    <text evidence="2 15">Amino-acid biosynthesis; L-lysine biosynthesis via DAP pathway; (S)-tetrahydrodipicolinate from L-aspartate: step 1/4.</text>
</comment>
<dbReference type="NCBIfam" id="NF006540">
    <property type="entry name" value="PRK09034.1"/>
    <property type="match status" value="1"/>
</dbReference>
<dbReference type="RefSeq" id="WP_006267301.1">
    <property type="nucleotide sequence ID" value="NZ_BASX01000015.1"/>
</dbReference>
<evidence type="ECO:0000256" key="8">
    <source>
        <dbReference type="ARBA" id="ARBA00022777"/>
    </source>
</evidence>
<comment type="function">
    <text evidence="1">Catalyzes the phosphorylation of the beta-carboxyl group of aspartic acid with ATP to yield 4-phospho-L-aspartate, which is involved in the branched biosynthetic pathway leading to the biosynthesis of amino acids threonine, isoleucine and methionine.</text>
</comment>
<dbReference type="InterPro" id="IPR035804">
    <property type="entry name" value="AKIII_YclM_N"/>
</dbReference>
<evidence type="ECO:0000256" key="14">
    <source>
        <dbReference type="RuleBase" id="RU003448"/>
    </source>
</evidence>
<dbReference type="FunFam" id="3.30.2130.10:FF:000001">
    <property type="entry name" value="Bifunctional aspartokinase/homoserine dehydrogenase"/>
    <property type="match status" value="1"/>
</dbReference>
<dbReference type="PROSITE" id="PS51671">
    <property type="entry name" value="ACT"/>
    <property type="match status" value="1"/>
</dbReference>
<keyword evidence="20" id="KW-1185">Reference proteome</keyword>
<sequence length="452" mass="50507">MKVVKFGGSSLASATQLAKVLQIIKEDSERRFVIVSAPGKRNAQDTKVTDALIKYYRDYVAGNGVTKHQQWIIQRYQDMAIELELKPNILERISKSIQKLASLPIENNKFLYDTFLAAGENNNAKLIAAYFSQNGINARYVHPREAGLIVSSEPGNARLLPSSYDKIEELNEADEVLIIPGFFGVTKDDQICTFSRGGSDITGSIIAAGVKADLYENFTDVDGIFAAHPGIIQMPHSIPELTYREMRELAYAGFTVLHDEALIPAYRGKIPLVIKNTNNPTHPGTKIVLKHSNRDFPVVGIAADAHFTSINMSKYLMNREIGFGRKVLQILEDLNIRWEHMPTGIDDLSIILRDRELTPIKEEEILRQLRQKLEVDHAEIEHDLSIIMIVGEKMKSHIGLTATATKALSDNHINIQMISQGSSEVSIMIVINSEQEKAAIKALYKAFFAFFA</sequence>
<feature type="binding site" evidence="13">
    <location>
        <begin position="219"/>
        <end position="220"/>
    </location>
    <ligand>
        <name>ATP</name>
        <dbReference type="ChEBI" id="CHEBI:30616"/>
    </ligand>
</feature>
<feature type="binding site" evidence="13">
    <location>
        <begin position="5"/>
        <end position="8"/>
    </location>
    <ligand>
        <name>ATP</name>
        <dbReference type="ChEBI" id="CHEBI:30616"/>
    </ligand>
</feature>
<accession>F9P403</accession>
<evidence type="ECO:0000256" key="12">
    <source>
        <dbReference type="ARBA" id="ARBA00047872"/>
    </source>
</evidence>
<evidence type="ECO:0000256" key="4">
    <source>
        <dbReference type="ARBA" id="ARBA00005139"/>
    </source>
</evidence>
<evidence type="ECO:0000256" key="2">
    <source>
        <dbReference type="ARBA" id="ARBA00004766"/>
    </source>
</evidence>
<dbReference type="PROSITE" id="PS00324">
    <property type="entry name" value="ASPARTOKINASE"/>
    <property type="match status" value="1"/>
</dbReference>
<protein>
    <recommendedName>
        <fullName evidence="14">Aspartokinase</fullName>
        <ecNumber evidence="14">2.7.2.4</ecNumber>
    </recommendedName>
</protein>
<reference evidence="18 20" key="2">
    <citation type="submission" date="2013-09" db="EMBL/GenBank/DDBJ databases">
        <title>Genome Sequences of seven clinical isolates and type strains of anginosus group streptococci.</title>
        <authorList>
            <person name="Maruyama F."/>
            <person name="Sakurai A."/>
            <person name="Ogura Y."/>
            <person name="Homma H."/>
            <person name="Takahashi N."/>
            <person name="Ohtsubo Y."/>
            <person name="Hoshino T."/>
            <person name="Okahashi N."/>
            <person name="Nakagawa I."/>
            <person name="Kimura S."/>
            <person name="Fujiwara T."/>
            <person name="Hayashi T."/>
            <person name="Shintani S."/>
        </authorList>
    </citation>
    <scope>NUCLEOTIDE SEQUENCE [LARGE SCALE GENOMIC DNA]</scope>
    <source>
        <strain evidence="18">CCUG 46377</strain>
        <strain evidence="20">CCUG46377</strain>
    </source>
</reference>
<dbReference type="Gene3D" id="3.30.2130.10">
    <property type="entry name" value="VC0802-like"/>
    <property type="match status" value="1"/>
</dbReference>
<evidence type="ECO:0000256" key="1">
    <source>
        <dbReference type="ARBA" id="ARBA00003121"/>
    </source>
</evidence>
<dbReference type="EMBL" id="BASX01000015">
    <property type="protein sequence ID" value="GAD45113.1"/>
    <property type="molecule type" value="Genomic_DNA"/>
</dbReference>
<evidence type="ECO:0000256" key="6">
    <source>
        <dbReference type="ARBA" id="ARBA00022679"/>
    </source>
</evidence>
<evidence type="ECO:0000313" key="20">
    <source>
        <dbReference type="Proteomes" id="UP000016985"/>
    </source>
</evidence>
<keyword evidence="7 13" id="KW-0547">Nucleotide-binding</keyword>
<dbReference type="InterPro" id="IPR054352">
    <property type="entry name" value="ACT_Aspartokinase"/>
</dbReference>
<comment type="similarity">
    <text evidence="5 14">Belongs to the aspartokinase family.</text>
</comment>
<dbReference type="InterPro" id="IPR045865">
    <property type="entry name" value="ACT-like_dom_sf"/>
</dbReference>
<gene>
    <name evidence="18" type="ORF">ANG5_1641</name>
    <name evidence="17" type="ORF">HMPREF1042_0196</name>
</gene>
<dbReference type="GO" id="GO:0004072">
    <property type="term" value="F:aspartate kinase activity"/>
    <property type="evidence" value="ECO:0007669"/>
    <property type="project" value="UniProtKB-EC"/>
</dbReference>
<dbReference type="InterPro" id="IPR018042">
    <property type="entry name" value="Aspartate_kinase_CS"/>
</dbReference>
<dbReference type="GO" id="GO:0005829">
    <property type="term" value="C:cytosol"/>
    <property type="evidence" value="ECO:0007669"/>
    <property type="project" value="TreeGrafter"/>
</dbReference>
<keyword evidence="11" id="KW-0457">Lysine biosynthesis</keyword>
<dbReference type="InterPro" id="IPR001048">
    <property type="entry name" value="Asp/Glu/Uridylate_kinase"/>
</dbReference>
<dbReference type="SUPFAM" id="SSF55021">
    <property type="entry name" value="ACT-like"/>
    <property type="match status" value="2"/>
</dbReference>
<dbReference type="NCBIfam" id="TIGR00657">
    <property type="entry name" value="asp_kinases"/>
    <property type="match status" value="1"/>
</dbReference>
<dbReference type="EMBL" id="AFUP01000001">
    <property type="protein sequence ID" value="EGV10649.1"/>
    <property type="molecule type" value="Genomic_DNA"/>
</dbReference>